<evidence type="ECO:0000256" key="8">
    <source>
        <dbReference type="SAM" id="MobiDB-lite"/>
    </source>
</evidence>
<dbReference type="Pfam" id="PF00656">
    <property type="entry name" value="Peptidase_C14"/>
    <property type="match status" value="1"/>
</dbReference>
<dbReference type="GeneID" id="111596107"/>
<comment type="similarity">
    <text evidence="1 7">Belongs to the peptidase C14A family.</text>
</comment>
<organism evidence="11 12">
    <name type="scientific">Drosophila hydei</name>
    <name type="common">Fruit fly</name>
    <dbReference type="NCBI Taxonomy" id="7224"/>
    <lineage>
        <taxon>Eukaryota</taxon>
        <taxon>Metazoa</taxon>
        <taxon>Ecdysozoa</taxon>
        <taxon>Arthropoda</taxon>
        <taxon>Hexapoda</taxon>
        <taxon>Insecta</taxon>
        <taxon>Pterygota</taxon>
        <taxon>Neoptera</taxon>
        <taxon>Endopterygota</taxon>
        <taxon>Diptera</taxon>
        <taxon>Brachycera</taxon>
        <taxon>Muscomorpha</taxon>
        <taxon>Ephydroidea</taxon>
        <taxon>Drosophilidae</taxon>
        <taxon>Drosophila</taxon>
    </lineage>
</organism>
<dbReference type="SMART" id="SM00115">
    <property type="entry name" value="CASc"/>
    <property type="match status" value="1"/>
</dbReference>
<dbReference type="Gene3D" id="3.40.50.1460">
    <property type="match status" value="1"/>
</dbReference>
<dbReference type="PROSITE" id="PS50207">
    <property type="entry name" value="CASPASE_P10"/>
    <property type="match status" value="1"/>
</dbReference>
<dbReference type="InterPro" id="IPR029030">
    <property type="entry name" value="Caspase-like_dom_sf"/>
</dbReference>
<dbReference type="PANTHER" id="PTHR48169:SF7">
    <property type="entry name" value="CASPASE 10"/>
    <property type="match status" value="1"/>
</dbReference>
<evidence type="ECO:0000256" key="5">
    <source>
        <dbReference type="ARBA" id="ARBA00022807"/>
    </source>
</evidence>
<dbReference type="GO" id="GO:0006508">
    <property type="term" value="P:proteolysis"/>
    <property type="evidence" value="ECO:0007669"/>
    <property type="project" value="UniProtKB-KW"/>
</dbReference>
<keyword evidence="5" id="KW-0788">Thiol protease</keyword>
<keyword evidence="3" id="KW-0053">Apoptosis</keyword>
<keyword evidence="2" id="KW-0645">Protease</keyword>
<dbReference type="InterPro" id="IPR016129">
    <property type="entry name" value="Caspase_his_AS"/>
</dbReference>
<dbReference type="PANTHER" id="PTHR48169">
    <property type="entry name" value="DED DOMAIN-CONTAINING PROTEIN"/>
    <property type="match status" value="1"/>
</dbReference>
<evidence type="ECO:0000256" key="7">
    <source>
        <dbReference type="RuleBase" id="RU003971"/>
    </source>
</evidence>
<feature type="domain" description="Caspase family p20" evidence="10">
    <location>
        <begin position="55"/>
        <end position="178"/>
    </location>
</feature>
<dbReference type="GO" id="GO:0004197">
    <property type="term" value="F:cysteine-type endopeptidase activity"/>
    <property type="evidence" value="ECO:0007669"/>
    <property type="project" value="InterPro"/>
</dbReference>
<name>A0A6J1LMD2_DROHY</name>
<evidence type="ECO:0000259" key="10">
    <source>
        <dbReference type="PROSITE" id="PS50208"/>
    </source>
</evidence>
<evidence type="ECO:0000256" key="6">
    <source>
        <dbReference type="ARBA" id="ARBA00023145"/>
    </source>
</evidence>
<dbReference type="SUPFAM" id="SSF52129">
    <property type="entry name" value="Caspase-like"/>
    <property type="match status" value="1"/>
</dbReference>
<dbReference type="OrthoDB" id="6116485at2759"/>
<dbReference type="InterPro" id="IPR001309">
    <property type="entry name" value="Pept_C14_p20"/>
</dbReference>
<proteinExistence type="inferred from homology"/>
<evidence type="ECO:0000256" key="3">
    <source>
        <dbReference type="ARBA" id="ARBA00022703"/>
    </source>
</evidence>
<keyword evidence="6" id="KW-0865">Zymogen</keyword>
<evidence type="ECO:0000313" key="11">
    <source>
        <dbReference type="Proteomes" id="UP000504633"/>
    </source>
</evidence>
<dbReference type="GO" id="GO:0043067">
    <property type="term" value="P:regulation of programmed cell death"/>
    <property type="evidence" value="ECO:0007669"/>
    <property type="project" value="UniProtKB-ARBA"/>
</dbReference>
<dbReference type="RefSeq" id="XP_030080300.1">
    <property type="nucleotide sequence ID" value="XM_030224440.1"/>
</dbReference>
<protein>
    <submittedName>
        <fullName evidence="12">Caspase-like isoform X1</fullName>
    </submittedName>
    <submittedName>
        <fullName evidence="13">Caspase-like isoform X2</fullName>
    </submittedName>
</protein>
<dbReference type="RefSeq" id="XP_023165936.2">
    <property type="nucleotide sequence ID" value="XM_023310168.2"/>
</dbReference>
<dbReference type="PROSITE" id="PS01122">
    <property type="entry name" value="CASPASE_CYS"/>
    <property type="match status" value="1"/>
</dbReference>
<evidence type="ECO:0000256" key="4">
    <source>
        <dbReference type="ARBA" id="ARBA00022801"/>
    </source>
</evidence>
<dbReference type="InterPro" id="IPR033139">
    <property type="entry name" value="Caspase_cys_AS"/>
</dbReference>
<evidence type="ECO:0000256" key="2">
    <source>
        <dbReference type="ARBA" id="ARBA00022670"/>
    </source>
</evidence>
<sequence>MCDNGKSYESLKGEQETSNDISNVSPEDIDGACISVNAQMVIHRHDVEYKMSHTHRGPALIFSHEHFNYKNLPSRPETNIDSKNLKCVLKKLGFNVKVYKDSCYKELNKTIENAVAADHTNHDCILIAVLTHGDSDTVYAKDGEYQLKSIWESFKAEKCPSLAGKPKLFIVQACQGKLRDPGYVLHSKGHTETDSVSNSSYKIPNYADFLIAFCTIPNYRSWSNTSTGSWFIYNLCEELEANGKTLDMLNLLTFVAQRVANCESYEYQAKQISFTMSTLTRVLRFGSPPI</sequence>
<dbReference type="AlphaFoldDB" id="A0A6J1LMD2"/>
<dbReference type="PROSITE" id="PS50208">
    <property type="entry name" value="CASPASE_P20"/>
    <property type="match status" value="1"/>
</dbReference>
<dbReference type="GO" id="GO:0051604">
    <property type="term" value="P:protein maturation"/>
    <property type="evidence" value="ECO:0007669"/>
    <property type="project" value="UniProtKB-ARBA"/>
</dbReference>
<evidence type="ECO:0000259" key="9">
    <source>
        <dbReference type="PROSITE" id="PS50207"/>
    </source>
</evidence>
<dbReference type="GO" id="GO:0006915">
    <property type="term" value="P:apoptotic process"/>
    <property type="evidence" value="ECO:0007669"/>
    <property type="project" value="UniProtKB-KW"/>
</dbReference>
<accession>A0A6J1LMD2</accession>
<dbReference type="KEGG" id="dhe:111596107"/>
<keyword evidence="4" id="KW-0378">Hydrolase</keyword>
<dbReference type="InterPro" id="IPR002138">
    <property type="entry name" value="Pept_C14_p10"/>
</dbReference>
<dbReference type="GO" id="GO:0005737">
    <property type="term" value="C:cytoplasm"/>
    <property type="evidence" value="ECO:0007669"/>
    <property type="project" value="UniProtKB-ARBA"/>
</dbReference>
<evidence type="ECO:0000313" key="12">
    <source>
        <dbReference type="RefSeq" id="XP_023165936.2"/>
    </source>
</evidence>
<feature type="region of interest" description="Disordered" evidence="8">
    <location>
        <begin position="1"/>
        <end position="24"/>
    </location>
</feature>
<keyword evidence="11" id="KW-1185">Reference proteome</keyword>
<reference evidence="12 13" key="1">
    <citation type="submission" date="2025-04" db="UniProtKB">
        <authorList>
            <consortium name="RefSeq"/>
        </authorList>
    </citation>
    <scope>IDENTIFICATION</scope>
    <source>
        <strain evidence="12 13">15085-1641.00</strain>
        <tissue evidence="12 13">Whole body</tissue>
    </source>
</reference>
<dbReference type="InterPro" id="IPR011600">
    <property type="entry name" value="Pept_C14_caspase"/>
</dbReference>
<dbReference type="PRINTS" id="PR00376">
    <property type="entry name" value="IL1BCENZYME"/>
</dbReference>
<feature type="domain" description="Caspase family p10" evidence="9">
    <location>
        <begin position="199"/>
        <end position="287"/>
    </location>
</feature>
<dbReference type="Proteomes" id="UP000504633">
    <property type="component" value="Unplaced"/>
</dbReference>
<dbReference type="InterPro" id="IPR015917">
    <property type="entry name" value="Pept_C14A"/>
</dbReference>
<dbReference type="CDD" id="cd00032">
    <property type="entry name" value="CASc"/>
    <property type="match status" value="1"/>
</dbReference>
<evidence type="ECO:0000256" key="1">
    <source>
        <dbReference type="ARBA" id="ARBA00010134"/>
    </source>
</evidence>
<evidence type="ECO:0000313" key="13">
    <source>
        <dbReference type="RefSeq" id="XP_030080300.1"/>
    </source>
</evidence>
<gene>
    <name evidence="12 13" type="primary">LOC111596107</name>
</gene>
<dbReference type="PROSITE" id="PS01121">
    <property type="entry name" value="CASPASE_HIS"/>
    <property type="match status" value="1"/>
</dbReference>